<evidence type="ECO:0000313" key="12">
    <source>
        <dbReference type="EMBL" id="MFG3817452.1"/>
    </source>
</evidence>
<evidence type="ECO:0000256" key="4">
    <source>
        <dbReference type="ARBA" id="ARBA00022806"/>
    </source>
</evidence>
<evidence type="ECO:0000256" key="1">
    <source>
        <dbReference type="ARBA" id="ARBA00005446"/>
    </source>
</evidence>
<feature type="domain" description="Helicase ATP-binding" evidence="10">
    <location>
        <begin position="28"/>
        <end position="203"/>
    </location>
</feature>
<comment type="similarity">
    <text evidence="1">Belongs to the helicase family. RecQ subfamily.</text>
</comment>
<gene>
    <name evidence="12" type="ORF">VPK24_07360</name>
</gene>
<evidence type="ECO:0000256" key="7">
    <source>
        <dbReference type="ARBA" id="ARBA00023235"/>
    </source>
</evidence>
<dbReference type="InterPro" id="IPR014001">
    <property type="entry name" value="Helicase_ATP-bd"/>
</dbReference>
<dbReference type="EMBL" id="JAZAQF010000043">
    <property type="protein sequence ID" value="MFG3817452.1"/>
    <property type="molecule type" value="Genomic_DNA"/>
</dbReference>
<dbReference type="SMART" id="SM00487">
    <property type="entry name" value="DEXDc"/>
    <property type="match status" value="1"/>
</dbReference>
<dbReference type="PROSITE" id="PS51192">
    <property type="entry name" value="HELICASE_ATP_BIND_1"/>
    <property type="match status" value="1"/>
</dbReference>
<keyword evidence="6" id="KW-0238">DNA-binding</keyword>
<dbReference type="PROSITE" id="PS51194">
    <property type="entry name" value="HELICASE_CTER"/>
    <property type="match status" value="1"/>
</dbReference>
<proteinExistence type="inferred from homology"/>
<evidence type="ECO:0000259" key="10">
    <source>
        <dbReference type="PROSITE" id="PS51192"/>
    </source>
</evidence>
<dbReference type="SMART" id="SM00490">
    <property type="entry name" value="HELICc"/>
    <property type="match status" value="1"/>
</dbReference>
<evidence type="ECO:0000256" key="8">
    <source>
        <dbReference type="ARBA" id="ARBA00034617"/>
    </source>
</evidence>
<keyword evidence="13" id="KW-1185">Reference proteome</keyword>
<keyword evidence="7" id="KW-0413">Isomerase</keyword>
<evidence type="ECO:0000259" key="11">
    <source>
        <dbReference type="PROSITE" id="PS51194"/>
    </source>
</evidence>
<keyword evidence="3 12" id="KW-0378">Hydrolase</keyword>
<protein>
    <recommendedName>
        <fullName evidence="9">DNA 3'-5' helicase</fullName>
        <ecNumber evidence="9">5.6.2.4</ecNumber>
    </recommendedName>
</protein>
<dbReference type="NCBIfam" id="TIGR00614">
    <property type="entry name" value="recQ_fam"/>
    <property type="match status" value="1"/>
</dbReference>
<evidence type="ECO:0000256" key="3">
    <source>
        <dbReference type="ARBA" id="ARBA00022801"/>
    </source>
</evidence>
<dbReference type="InterPro" id="IPR027417">
    <property type="entry name" value="P-loop_NTPase"/>
</dbReference>
<dbReference type="InterPro" id="IPR011545">
    <property type="entry name" value="DEAD/DEAH_box_helicase_dom"/>
</dbReference>
<dbReference type="SUPFAM" id="SSF52540">
    <property type="entry name" value="P-loop containing nucleoside triphosphate hydrolases"/>
    <property type="match status" value="1"/>
</dbReference>
<keyword evidence="5" id="KW-0067">ATP-binding</keyword>
<dbReference type="Pfam" id="PF00270">
    <property type="entry name" value="DEAD"/>
    <property type="match status" value="1"/>
</dbReference>
<dbReference type="RefSeq" id="WP_393011788.1">
    <property type="nucleotide sequence ID" value="NZ_JAZAQF010000043.1"/>
</dbReference>
<reference evidence="13" key="1">
    <citation type="journal article" date="2024" name="Algal Res.">
        <title>Biochemical, toxicological and genomic investigation of a high-biomass producing Limnothrix strain isolated from Italian shallow drinking water reservoir.</title>
        <authorList>
            <person name="Simonazzi M."/>
            <person name="Shishido T.K."/>
            <person name="Delbaje E."/>
            <person name="Wahlsten M."/>
            <person name="Fewer D.P."/>
            <person name="Sivonen K."/>
            <person name="Pezzolesi L."/>
            <person name="Pistocchi R."/>
        </authorList>
    </citation>
    <scope>NUCLEOTIDE SEQUENCE [LARGE SCALE GENOMIC DNA]</scope>
    <source>
        <strain evidence="13">LRLZ20PSL1</strain>
    </source>
</reference>
<accession>A0ABW7C8E7</accession>
<evidence type="ECO:0000256" key="2">
    <source>
        <dbReference type="ARBA" id="ARBA00022741"/>
    </source>
</evidence>
<dbReference type="InterPro" id="IPR004589">
    <property type="entry name" value="DNA_helicase_ATP-dep_RecQ"/>
</dbReference>
<comment type="caution">
    <text evidence="12">The sequence shown here is derived from an EMBL/GenBank/DDBJ whole genome shotgun (WGS) entry which is preliminary data.</text>
</comment>
<evidence type="ECO:0000256" key="9">
    <source>
        <dbReference type="ARBA" id="ARBA00034808"/>
    </source>
</evidence>
<dbReference type="Gene3D" id="3.40.50.300">
    <property type="entry name" value="P-loop containing nucleotide triphosphate hydrolases"/>
    <property type="match status" value="2"/>
</dbReference>
<keyword evidence="2" id="KW-0547">Nucleotide-binding</keyword>
<dbReference type="Pfam" id="PF00271">
    <property type="entry name" value="Helicase_C"/>
    <property type="match status" value="1"/>
</dbReference>
<evidence type="ECO:0000313" key="13">
    <source>
        <dbReference type="Proteomes" id="UP001604335"/>
    </source>
</evidence>
<comment type="catalytic activity">
    <reaction evidence="8">
        <text>Couples ATP hydrolysis with the unwinding of duplex DNA by translocating in the 3'-5' direction.</text>
        <dbReference type="EC" id="5.6.2.4"/>
    </reaction>
</comment>
<dbReference type="PANTHER" id="PTHR13710">
    <property type="entry name" value="DNA HELICASE RECQ FAMILY MEMBER"/>
    <property type="match status" value="1"/>
</dbReference>
<dbReference type="GO" id="GO:0016787">
    <property type="term" value="F:hydrolase activity"/>
    <property type="evidence" value="ECO:0007669"/>
    <property type="project" value="UniProtKB-KW"/>
</dbReference>
<name>A0ABW7C8E7_9CYAN</name>
<dbReference type="PANTHER" id="PTHR13710:SF105">
    <property type="entry name" value="ATP-DEPENDENT DNA HELICASE Q1"/>
    <property type="match status" value="1"/>
</dbReference>
<dbReference type="GO" id="GO:0003678">
    <property type="term" value="F:DNA helicase activity"/>
    <property type="evidence" value="ECO:0007669"/>
    <property type="project" value="UniProtKB-EC"/>
</dbReference>
<dbReference type="CDD" id="cd17920">
    <property type="entry name" value="DEXHc_RecQ"/>
    <property type="match status" value="1"/>
</dbReference>
<dbReference type="Proteomes" id="UP001604335">
    <property type="component" value="Unassembled WGS sequence"/>
</dbReference>
<dbReference type="InterPro" id="IPR001650">
    <property type="entry name" value="Helicase_C-like"/>
</dbReference>
<sequence>MDEWQRARSLFQTLWGYDGFRGPQGDIIQTILQGRDLWALLPTGTGKSLCFQLPALLRSGLTVVVSPLVSLMDRQVADLRAKGLPAATLHSEVPRSQQKEVLDRLERSQLRLLYLSPETLFSQRVWSRLLRLAPQIQGLAIDEAHCLAQWGETFRPAYRRLGIARQTLEAAAQKPIPIAAFTATATPTDRAIIAQVLGLRNPARFEQSPYRANLRLQVQRCWVPAQRQWRLWRWLRDRPGQGGLIFARSRQTCEDLAQNLRDRGHQTAAYHAGLPPPDRRRLEAQWVGGELPFLVCTSAFGMGIDRPDVRWIVHWHRPLIPAEYVQEIGRAGRDGQPADILLLVSEPTGWLDSTDRRLDRHFQQQTRQQIQNLGLVARHLPQEGAIAEIADQFAEGAIALSWLHALGQLDWLDPFHYQLSGQLSGQLSAAIARQARMGRSVELSMRRYGGDRGCRWRFLLQALGLPPKSANWRCGQCDRCRHTGQR</sequence>
<evidence type="ECO:0000256" key="5">
    <source>
        <dbReference type="ARBA" id="ARBA00022840"/>
    </source>
</evidence>
<feature type="domain" description="Helicase C-terminal" evidence="11">
    <location>
        <begin position="226"/>
        <end position="381"/>
    </location>
</feature>
<keyword evidence="4 12" id="KW-0347">Helicase</keyword>
<organism evidence="12 13">
    <name type="scientific">Limnothrix redekei LRLZ20PSL1</name>
    <dbReference type="NCBI Taxonomy" id="3112953"/>
    <lineage>
        <taxon>Bacteria</taxon>
        <taxon>Bacillati</taxon>
        <taxon>Cyanobacteriota</taxon>
        <taxon>Cyanophyceae</taxon>
        <taxon>Pseudanabaenales</taxon>
        <taxon>Pseudanabaenaceae</taxon>
        <taxon>Limnothrix</taxon>
    </lineage>
</organism>
<evidence type="ECO:0000256" key="6">
    <source>
        <dbReference type="ARBA" id="ARBA00023125"/>
    </source>
</evidence>
<dbReference type="EC" id="5.6.2.4" evidence="9"/>